<gene>
    <name evidence="1" type="ORF">EJF14_30621</name>
</gene>
<dbReference type="EMBL" id="CP038486">
    <property type="protein sequence ID" value="QFZ27640.1"/>
    <property type="molecule type" value="Genomic_DNA"/>
</dbReference>
<accession>A0ACD0WK73</accession>
<evidence type="ECO:0000313" key="2">
    <source>
        <dbReference type="Proteomes" id="UP000326582"/>
    </source>
</evidence>
<dbReference type="Proteomes" id="UP000326582">
    <property type="component" value="Chromosome 3"/>
</dbReference>
<keyword evidence="2" id="KW-1185">Reference proteome</keyword>
<protein>
    <submittedName>
        <fullName evidence="1">Uncharacterized protein</fullName>
    </submittedName>
</protein>
<organism evidence="1 2">
    <name type="scientific">Clavispora lusitaniae</name>
    <name type="common">Candida lusitaniae</name>
    <dbReference type="NCBI Taxonomy" id="36911"/>
    <lineage>
        <taxon>Eukaryota</taxon>
        <taxon>Fungi</taxon>
        <taxon>Dikarya</taxon>
        <taxon>Ascomycota</taxon>
        <taxon>Saccharomycotina</taxon>
        <taxon>Pichiomycetes</taxon>
        <taxon>Metschnikowiaceae</taxon>
        <taxon>Clavispora</taxon>
    </lineage>
</organism>
<evidence type="ECO:0000313" key="1">
    <source>
        <dbReference type="EMBL" id="QFZ27640.1"/>
    </source>
</evidence>
<reference evidence="2" key="1">
    <citation type="journal article" date="2019" name="MBio">
        <title>Comparative genomics for the elucidation of multidrug resistance (MDR) in Candida lusitaniae.</title>
        <authorList>
            <person name="Kannan A."/>
            <person name="Asner S.A."/>
            <person name="Trachsel E."/>
            <person name="Kelly S."/>
            <person name="Parker J."/>
            <person name="Sanglard D."/>
        </authorList>
    </citation>
    <scope>NUCLEOTIDE SEQUENCE [LARGE SCALE GENOMIC DNA]</scope>
    <source>
        <strain evidence="2">P1</strain>
    </source>
</reference>
<sequence length="288" mass="32582">MNISYTYPRPSTISTDMRLSRDELLNKNLEMSRSPVLASPKETSSPYKKTFNSNNSTPESLTIPLSDPIDDIFHESKHIIDAYVISLPYMDDESKADVIDPNAQVKVAPKLLPFEKHALQPLAERQFNNLQNAFNPHNGLKTPRKETETLLPQSSVKKPRSDIQQSTPVPNERQEFLNKDITTLKKLETEEADSSFDPLACHAGNIMRMAMDSTMLGSFCNHSFSSTFSNLADDSALERNALDDEYDPDRSILERLRAWPKSTLNKKRATKIDISAEELRSAINEPIR</sequence>
<name>A0ACD0WK73_CLALS</name>
<proteinExistence type="predicted"/>